<gene>
    <name evidence="8" type="ORF">FSP39_021530</name>
</gene>
<dbReference type="GO" id="GO:0016020">
    <property type="term" value="C:membrane"/>
    <property type="evidence" value="ECO:0007669"/>
    <property type="project" value="UniProtKB-SubCell"/>
</dbReference>
<sequence length="799" mass="90581">MVPETRVWIPDLTLYDNSAASTLPGLKDYVATVKDNGDVKYNFPSVINSMCAIDVRYFPFDYQSCSLEFGSWASPGSGINISALKTSVDMDNYIENIEWSVISTKAIRKEKQYEETYPSIIFTLSLRRKPLFYMMNMIFPCLLITFVAVFGFMLPPDSGEKVNLEVTVLLSLAVFQLIVLDLIPASGDSTPFIGIYFMTSMVLVGMSCLMTVIVLQIHFRGCNGRQISPWIYKRIMIPLAKITFVQLQPDTLLDRQQSLITRKMSIRPNKIYMNGTSSDTFVEHSERHPFLPDMKEIISLVNKITANVDAITQVVCDSDEVITCVELNTSALMDKLFQNYHSDVIPICSQSDTVQTKVGMALRQIIELNEPRQILQINAWIRLRWTDCRLIWNETTYGISQLIVPFSKVWVPDITLYDNANSELEGLKDYRPAIGSDGSMSYNFPSIISSLCKVDVTYFPFDTQICVLKFGSWAYHGLELNVTTLSDTGDLSSFVTNVEWYVTRVPAKRDVITYGCCPEPYPDVTFYVTLERKPLFYILNLLFPCMLISTVACLGFLLPPDSGEKVSLEITVLLSLAVFLLVVSETMPPSSETFPYIGIYFACAMLLVSLSCLMTVTVLNLHFKGSHGKQMPIFIRRIFLEFLGKVVCVKINRERKPQRIHAVGPQNGNAFMYDNKSYESIHETKMNGHDRTRNNTTRHNGVTSRANTLQEISIGDVSESESETSVPVPDVLSLKHSFQSLLEAVNNIEKFMMDKKKQTDYIEEWQLLAQVLDRLFFILFLFVSFVSTISILLKSSLHN</sequence>
<dbReference type="Gene3D" id="2.70.170.10">
    <property type="entry name" value="Neurotransmitter-gated ion-channel ligand-binding domain"/>
    <property type="match status" value="2"/>
</dbReference>
<feature type="transmembrane region" description="Helical" evidence="5">
    <location>
        <begin position="166"/>
        <end position="183"/>
    </location>
</feature>
<feature type="domain" description="Neurotransmitter-gated ion-channel transmembrane" evidence="7">
    <location>
        <begin position="137"/>
        <end position="263"/>
    </location>
</feature>
<dbReference type="InterPro" id="IPR006029">
    <property type="entry name" value="Neurotrans-gated_channel_TM"/>
</dbReference>
<dbReference type="Gene3D" id="1.20.58.390">
    <property type="entry name" value="Neurotransmitter-gated ion-channel transmembrane domain"/>
    <property type="match status" value="3"/>
</dbReference>
<comment type="caution">
    <text evidence="8">The sequence shown here is derived from an EMBL/GenBank/DDBJ whole genome shotgun (WGS) entry which is preliminary data.</text>
</comment>
<organism evidence="8 9">
    <name type="scientific">Pinctada imbricata</name>
    <name type="common">Atlantic pearl-oyster</name>
    <name type="synonym">Pinctada martensii</name>
    <dbReference type="NCBI Taxonomy" id="66713"/>
    <lineage>
        <taxon>Eukaryota</taxon>
        <taxon>Metazoa</taxon>
        <taxon>Spiralia</taxon>
        <taxon>Lophotrochozoa</taxon>
        <taxon>Mollusca</taxon>
        <taxon>Bivalvia</taxon>
        <taxon>Autobranchia</taxon>
        <taxon>Pteriomorphia</taxon>
        <taxon>Pterioida</taxon>
        <taxon>Pterioidea</taxon>
        <taxon>Pteriidae</taxon>
        <taxon>Pinctada</taxon>
    </lineage>
</organism>
<dbReference type="InterPro" id="IPR006201">
    <property type="entry name" value="Neur_channel"/>
</dbReference>
<dbReference type="NCBIfam" id="TIGR00860">
    <property type="entry name" value="LIC"/>
    <property type="match status" value="1"/>
</dbReference>
<dbReference type="InterPro" id="IPR038050">
    <property type="entry name" value="Neuro_actylchol_rec"/>
</dbReference>
<keyword evidence="4 5" id="KW-0472">Membrane</keyword>
<dbReference type="InterPro" id="IPR018000">
    <property type="entry name" value="Neurotransmitter_ion_chnl_CS"/>
</dbReference>
<dbReference type="GO" id="GO:0004888">
    <property type="term" value="F:transmembrane signaling receptor activity"/>
    <property type="evidence" value="ECO:0007669"/>
    <property type="project" value="InterPro"/>
</dbReference>
<dbReference type="Pfam" id="PF02932">
    <property type="entry name" value="Neur_chan_memb"/>
    <property type="match status" value="2"/>
</dbReference>
<dbReference type="AlphaFoldDB" id="A0AA88YKH3"/>
<dbReference type="InterPro" id="IPR036734">
    <property type="entry name" value="Neur_chan_lig-bd_sf"/>
</dbReference>
<feature type="transmembrane region" description="Helical" evidence="5">
    <location>
        <begin position="566"/>
        <end position="584"/>
    </location>
</feature>
<dbReference type="PANTHER" id="PTHR18945">
    <property type="entry name" value="NEUROTRANSMITTER GATED ION CHANNEL"/>
    <property type="match status" value="1"/>
</dbReference>
<feature type="transmembrane region" description="Helical" evidence="5">
    <location>
        <begin position="775"/>
        <end position="793"/>
    </location>
</feature>
<dbReference type="EMBL" id="VSWD01000007">
    <property type="protein sequence ID" value="KAK3098644.1"/>
    <property type="molecule type" value="Genomic_DNA"/>
</dbReference>
<proteinExistence type="inferred from homology"/>
<dbReference type="GO" id="GO:0005230">
    <property type="term" value="F:extracellular ligand-gated monoatomic ion channel activity"/>
    <property type="evidence" value="ECO:0007669"/>
    <property type="project" value="InterPro"/>
</dbReference>
<keyword evidence="2 5" id="KW-0812">Transmembrane</keyword>
<dbReference type="Proteomes" id="UP001186944">
    <property type="component" value="Unassembled WGS sequence"/>
</dbReference>
<keyword evidence="3 5" id="KW-1133">Transmembrane helix</keyword>
<evidence type="ECO:0000313" key="9">
    <source>
        <dbReference type="Proteomes" id="UP001186944"/>
    </source>
</evidence>
<comment type="subcellular location">
    <subcellularLocation>
        <location evidence="1">Membrane</location>
        <topology evidence="1">Multi-pass membrane protein</topology>
    </subcellularLocation>
</comment>
<keyword evidence="5" id="KW-0406">Ion transport</keyword>
<feature type="domain" description="Neurotransmitter-gated ion-channel ligand-binding" evidence="6">
    <location>
        <begin position="330"/>
        <end position="534"/>
    </location>
</feature>
<dbReference type="PROSITE" id="PS00236">
    <property type="entry name" value="NEUROTR_ION_CHANNEL"/>
    <property type="match status" value="2"/>
</dbReference>
<dbReference type="FunFam" id="2.70.170.10:FF:000030">
    <property type="entry name" value="AcetylCholine Receptor"/>
    <property type="match status" value="1"/>
</dbReference>
<evidence type="ECO:0000313" key="8">
    <source>
        <dbReference type="EMBL" id="KAK3098644.1"/>
    </source>
</evidence>
<dbReference type="CDD" id="cd18997">
    <property type="entry name" value="LGIC_ECD_nAChR"/>
    <property type="match status" value="1"/>
</dbReference>
<evidence type="ECO:0000259" key="6">
    <source>
        <dbReference type="Pfam" id="PF02931"/>
    </source>
</evidence>
<keyword evidence="5" id="KW-0813">Transport</keyword>
<dbReference type="SUPFAM" id="SSF90112">
    <property type="entry name" value="Neurotransmitter-gated ion-channel transmembrane pore"/>
    <property type="match status" value="2"/>
</dbReference>
<keyword evidence="9" id="KW-1185">Reference proteome</keyword>
<comment type="similarity">
    <text evidence="5">Belongs to the ligand-gated ion channel (TC 1.A.9) family.</text>
</comment>
<evidence type="ECO:0000256" key="3">
    <source>
        <dbReference type="ARBA" id="ARBA00022989"/>
    </source>
</evidence>
<evidence type="ECO:0000256" key="2">
    <source>
        <dbReference type="ARBA" id="ARBA00022692"/>
    </source>
</evidence>
<evidence type="ECO:0000256" key="4">
    <source>
        <dbReference type="ARBA" id="ARBA00023136"/>
    </source>
</evidence>
<keyword evidence="5" id="KW-0407">Ion channel</keyword>
<dbReference type="Pfam" id="PF02931">
    <property type="entry name" value="Neur_chan_LBD"/>
    <property type="match status" value="2"/>
</dbReference>
<feature type="transmembrane region" description="Helical" evidence="5">
    <location>
        <begin position="195"/>
        <end position="219"/>
    </location>
</feature>
<dbReference type="FunFam" id="1.20.58.390:FF:000073">
    <property type="entry name" value="Neuronal acetylcholine receptor subunit alpha-9-II"/>
    <property type="match status" value="1"/>
</dbReference>
<feature type="domain" description="Neurotransmitter-gated ion-channel transmembrane" evidence="7">
    <location>
        <begin position="542"/>
        <end position="791"/>
    </location>
</feature>
<evidence type="ECO:0000256" key="5">
    <source>
        <dbReference type="RuleBase" id="RU000687"/>
    </source>
</evidence>
<name>A0AA88YKH3_PINIB</name>
<evidence type="ECO:0000256" key="1">
    <source>
        <dbReference type="ARBA" id="ARBA00004141"/>
    </source>
</evidence>
<dbReference type="InterPro" id="IPR036719">
    <property type="entry name" value="Neuro-gated_channel_TM_sf"/>
</dbReference>
<evidence type="ECO:0000259" key="7">
    <source>
        <dbReference type="Pfam" id="PF02932"/>
    </source>
</evidence>
<dbReference type="FunFam" id="1.20.58.390:FF:000043">
    <property type="entry name" value="AcetylCholine Receptor"/>
    <property type="match status" value="1"/>
</dbReference>
<protein>
    <submittedName>
        <fullName evidence="8">Uncharacterized protein</fullName>
    </submittedName>
</protein>
<feature type="transmembrane region" description="Helical" evidence="5">
    <location>
        <begin position="535"/>
        <end position="559"/>
    </location>
</feature>
<accession>A0AA88YKH3</accession>
<comment type="caution">
    <text evidence="5">Lacks conserved residue(s) required for the propagation of feature annotation.</text>
</comment>
<dbReference type="PRINTS" id="PR00252">
    <property type="entry name" value="NRIONCHANNEL"/>
</dbReference>
<feature type="domain" description="Neurotransmitter-gated ion-channel ligand-binding" evidence="6">
    <location>
        <begin position="2"/>
        <end position="130"/>
    </location>
</feature>
<reference evidence="8" key="1">
    <citation type="submission" date="2019-08" db="EMBL/GenBank/DDBJ databases">
        <title>The improved chromosome-level genome for the pearl oyster Pinctada fucata martensii using PacBio sequencing and Hi-C.</title>
        <authorList>
            <person name="Zheng Z."/>
        </authorList>
    </citation>
    <scope>NUCLEOTIDE SEQUENCE</scope>
    <source>
        <strain evidence="8">ZZ-2019</strain>
        <tissue evidence="8">Adductor muscle</tissue>
    </source>
</reference>
<dbReference type="SUPFAM" id="SSF63712">
    <property type="entry name" value="Nicotinic receptor ligand binding domain-like"/>
    <property type="match status" value="2"/>
</dbReference>
<dbReference type="CDD" id="cd19051">
    <property type="entry name" value="LGIC_TM_cation"/>
    <property type="match status" value="2"/>
</dbReference>
<feature type="transmembrane region" description="Helical" evidence="5">
    <location>
        <begin position="596"/>
        <end position="621"/>
    </location>
</feature>
<feature type="transmembrane region" description="Helical" evidence="5">
    <location>
        <begin position="131"/>
        <end position="154"/>
    </location>
</feature>
<dbReference type="InterPro" id="IPR006202">
    <property type="entry name" value="Neur_chan_lig-bd"/>
</dbReference>